<keyword evidence="2" id="KW-0472">Membrane</keyword>
<dbReference type="PANTHER" id="PTHR30576:SF8">
    <property type="entry name" value="UNDECAPRENYL-PHOSPHATE GALACTOSE PHOSPHOTRANSFERASE"/>
    <property type="match status" value="1"/>
</dbReference>
<keyword evidence="2" id="KW-1133">Transmembrane helix</keyword>
<dbReference type="OrthoDB" id="9808602at2"/>
<dbReference type="Pfam" id="PF02397">
    <property type="entry name" value="Bac_transf"/>
    <property type="match status" value="1"/>
</dbReference>
<comment type="similarity">
    <text evidence="1">Belongs to the bacterial sugar transferase family.</text>
</comment>
<evidence type="ECO:0000313" key="4">
    <source>
        <dbReference type="EMBL" id="PKQ69889.1"/>
    </source>
</evidence>
<protein>
    <submittedName>
        <fullName evidence="4">Sugar transferases involved in lipopolysaccharide synthesis</fullName>
    </submittedName>
</protein>
<keyword evidence="4" id="KW-0808">Transferase</keyword>
<proteinExistence type="inferred from homology"/>
<evidence type="ECO:0000313" key="5">
    <source>
        <dbReference type="Proteomes" id="UP000233387"/>
    </source>
</evidence>
<reference evidence="4 5" key="1">
    <citation type="submission" date="2017-06" db="EMBL/GenBank/DDBJ databases">
        <title>Raineya orbicola gen. nov., sp. nov. a slightly thermophilic bacterium of the phylum Bacteroidetes and the description of Raineyaceae fam. nov.</title>
        <authorList>
            <person name="Albuquerque L."/>
            <person name="Polonia A.R.M."/>
            <person name="Barroso C."/>
            <person name="Froufe H.J.C."/>
            <person name="Lage O."/>
            <person name="Lobo-Da-Cunha A."/>
            <person name="Egas C."/>
            <person name="Da Costa M.S."/>
        </authorList>
    </citation>
    <scope>NUCLEOTIDE SEQUENCE [LARGE SCALE GENOMIC DNA]</scope>
    <source>
        <strain evidence="4 5">SPSPC-11</strain>
    </source>
</reference>
<keyword evidence="5" id="KW-1185">Reference proteome</keyword>
<feature type="domain" description="Bacterial sugar transferase" evidence="3">
    <location>
        <begin position="8"/>
        <end position="175"/>
    </location>
</feature>
<dbReference type="PANTHER" id="PTHR30576">
    <property type="entry name" value="COLANIC BIOSYNTHESIS UDP-GLUCOSE LIPID CARRIER TRANSFERASE"/>
    <property type="match status" value="1"/>
</dbReference>
<organism evidence="4 5">
    <name type="scientific">Raineya orbicola</name>
    <dbReference type="NCBI Taxonomy" id="2016530"/>
    <lineage>
        <taxon>Bacteria</taxon>
        <taxon>Pseudomonadati</taxon>
        <taxon>Bacteroidota</taxon>
        <taxon>Cytophagia</taxon>
        <taxon>Cytophagales</taxon>
        <taxon>Raineyaceae</taxon>
        <taxon>Raineya</taxon>
    </lineage>
</organism>
<keyword evidence="2" id="KW-0812">Transmembrane</keyword>
<dbReference type="EMBL" id="NKXO01000014">
    <property type="protein sequence ID" value="PKQ69889.1"/>
    <property type="molecule type" value="Genomic_DNA"/>
</dbReference>
<dbReference type="RefSeq" id="WP_101358352.1">
    <property type="nucleotide sequence ID" value="NZ_NKXO01000014.1"/>
</dbReference>
<sequence>MFYKKFGKPLLDKILTLLFVPVLLPLFVAVFFLLLLTQRGKVFFVQVRPGYQCKPFKIYKFRTLKDTEGTDEERATSLGRFLRKTNLDELPQMLNILKGEMSWVGPRPLLMEYVPHYNTYQQKRHNVLPGITGIAQLQLPKDAPFTEKANLDAYYAENVSFILDLKIILQTFRYFLGKRNFAKI</sequence>
<feature type="transmembrane region" description="Helical" evidence="2">
    <location>
        <begin position="14"/>
        <end position="36"/>
    </location>
</feature>
<dbReference type="GO" id="GO:0016780">
    <property type="term" value="F:phosphotransferase activity, for other substituted phosphate groups"/>
    <property type="evidence" value="ECO:0007669"/>
    <property type="project" value="TreeGrafter"/>
</dbReference>
<dbReference type="Proteomes" id="UP000233387">
    <property type="component" value="Unassembled WGS sequence"/>
</dbReference>
<name>A0A2N3IHT5_9BACT</name>
<evidence type="ECO:0000256" key="1">
    <source>
        <dbReference type="ARBA" id="ARBA00006464"/>
    </source>
</evidence>
<evidence type="ECO:0000259" key="3">
    <source>
        <dbReference type="Pfam" id="PF02397"/>
    </source>
</evidence>
<dbReference type="AlphaFoldDB" id="A0A2N3IHT5"/>
<dbReference type="InterPro" id="IPR003362">
    <property type="entry name" value="Bact_transf"/>
</dbReference>
<gene>
    <name evidence="4" type="ORF">Rain11_1086</name>
</gene>
<accession>A0A2N3IHT5</accession>
<evidence type="ECO:0000256" key="2">
    <source>
        <dbReference type="SAM" id="Phobius"/>
    </source>
</evidence>
<comment type="caution">
    <text evidence="4">The sequence shown here is derived from an EMBL/GenBank/DDBJ whole genome shotgun (WGS) entry which is preliminary data.</text>
</comment>